<feature type="transmembrane region" description="Helical" evidence="5">
    <location>
        <begin position="75"/>
        <end position="98"/>
    </location>
</feature>
<feature type="transmembrane region" description="Helical" evidence="5">
    <location>
        <begin position="12"/>
        <end position="31"/>
    </location>
</feature>
<evidence type="ECO:0000259" key="6">
    <source>
        <dbReference type="Pfam" id="PF01284"/>
    </source>
</evidence>
<evidence type="ECO:0000256" key="5">
    <source>
        <dbReference type="SAM" id="Phobius"/>
    </source>
</evidence>
<name>A0A9P7Y7R8_9HELO</name>
<feature type="transmembrane region" description="Helical" evidence="5">
    <location>
        <begin position="43"/>
        <end position="63"/>
    </location>
</feature>
<keyword evidence="3 5" id="KW-1133">Transmembrane helix</keyword>
<feature type="transmembrane region" description="Helical" evidence="5">
    <location>
        <begin position="118"/>
        <end position="139"/>
    </location>
</feature>
<evidence type="ECO:0000256" key="2">
    <source>
        <dbReference type="ARBA" id="ARBA00022692"/>
    </source>
</evidence>
<dbReference type="InterPro" id="IPR008253">
    <property type="entry name" value="Marvel"/>
</dbReference>
<dbReference type="GO" id="GO:0016020">
    <property type="term" value="C:membrane"/>
    <property type="evidence" value="ECO:0007669"/>
    <property type="project" value="UniProtKB-SubCell"/>
</dbReference>
<proteinExistence type="predicted"/>
<keyword evidence="4 5" id="KW-0472">Membrane</keyword>
<evidence type="ECO:0000256" key="1">
    <source>
        <dbReference type="ARBA" id="ARBA00004141"/>
    </source>
</evidence>
<sequence>MVNTQVFTIPLRIAQSIFAIIELGLTAYVVNRWAHGWWSPSQANFLLFCSIWTLLVLIYLILAPLKFPRFAHKSAILGIEAVTMIFWFAGFIAFAVLLSDIGCGSGWWGCRVNQAAAVFGAFEWLLFMFSTVLSMLYYFSARGKHTTTHDPNMEVHPHQTV</sequence>
<keyword evidence="2 5" id="KW-0812">Transmembrane</keyword>
<comment type="subcellular location">
    <subcellularLocation>
        <location evidence="1">Membrane</location>
        <topology evidence="1">Multi-pass membrane protein</topology>
    </subcellularLocation>
</comment>
<comment type="caution">
    <text evidence="7">The sequence shown here is derived from an EMBL/GenBank/DDBJ whole genome shotgun (WGS) entry which is preliminary data.</text>
</comment>
<evidence type="ECO:0000313" key="7">
    <source>
        <dbReference type="EMBL" id="KAG9228296.1"/>
    </source>
</evidence>
<dbReference type="PANTHER" id="PTHR37451:SF1">
    <property type="entry name" value="MARVEL DOMAIN-CONTAINING PROTEIN"/>
    <property type="match status" value="1"/>
</dbReference>
<accession>A0A9P7Y7R8</accession>
<gene>
    <name evidence="7" type="ORF">BJ875DRAFT_251983</name>
</gene>
<evidence type="ECO:0000256" key="3">
    <source>
        <dbReference type="ARBA" id="ARBA00022989"/>
    </source>
</evidence>
<keyword evidence="8" id="KW-1185">Reference proteome</keyword>
<dbReference type="PANTHER" id="PTHR37451">
    <property type="entry name" value="MARVEL DOMAIN"/>
    <property type="match status" value="1"/>
</dbReference>
<dbReference type="Pfam" id="PF01284">
    <property type="entry name" value="MARVEL"/>
    <property type="match status" value="1"/>
</dbReference>
<dbReference type="Proteomes" id="UP000824998">
    <property type="component" value="Unassembled WGS sequence"/>
</dbReference>
<feature type="domain" description="MARVEL" evidence="6">
    <location>
        <begin position="8"/>
        <end position="133"/>
    </location>
</feature>
<evidence type="ECO:0000313" key="8">
    <source>
        <dbReference type="Proteomes" id="UP000824998"/>
    </source>
</evidence>
<dbReference type="OrthoDB" id="2117453at2759"/>
<evidence type="ECO:0000256" key="4">
    <source>
        <dbReference type="ARBA" id="ARBA00023136"/>
    </source>
</evidence>
<organism evidence="7 8">
    <name type="scientific">Amylocarpus encephaloides</name>
    <dbReference type="NCBI Taxonomy" id="45428"/>
    <lineage>
        <taxon>Eukaryota</taxon>
        <taxon>Fungi</taxon>
        <taxon>Dikarya</taxon>
        <taxon>Ascomycota</taxon>
        <taxon>Pezizomycotina</taxon>
        <taxon>Leotiomycetes</taxon>
        <taxon>Helotiales</taxon>
        <taxon>Helotiales incertae sedis</taxon>
        <taxon>Amylocarpus</taxon>
    </lineage>
</organism>
<dbReference type="EMBL" id="MU251988">
    <property type="protein sequence ID" value="KAG9228296.1"/>
    <property type="molecule type" value="Genomic_DNA"/>
</dbReference>
<protein>
    <submittedName>
        <fullName evidence="7">Membrane-associating domain-containing protein</fullName>
    </submittedName>
</protein>
<dbReference type="AlphaFoldDB" id="A0A9P7Y7R8"/>
<reference evidence="7" key="1">
    <citation type="journal article" date="2021" name="IMA Fungus">
        <title>Genomic characterization of three marine fungi, including Emericellopsis atlantica sp. nov. with signatures of a generalist lifestyle and marine biomass degradation.</title>
        <authorList>
            <person name="Hagestad O.C."/>
            <person name="Hou L."/>
            <person name="Andersen J.H."/>
            <person name="Hansen E.H."/>
            <person name="Altermark B."/>
            <person name="Li C."/>
            <person name="Kuhnert E."/>
            <person name="Cox R.J."/>
            <person name="Crous P.W."/>
            <person name="Spatafora J.W."/>
            <person name="Lail K."/>
            <person name="Amirebrahimi M."/>
            <person name="Lipzen A."/>
            <person name="Pangilinan J."/>
            <person name="Andreopoulos W."/>
            <person name="Hayes R.D."/>
            <person name="Ng V."/>
            <person name="Grigoriev I.V."/>
            <person name="Jackson S.A."/>
            <person name="Sutton T.D.S."/>
            <person name="Dobson A.D.W."/>
            <person name="Rama T."/>
        </authorList>
    </citation>
    <scope>NUCLEOTIDE SEQUENCE</scope>
    <source>
        <strain evidence="7">TRa018bII</strain>
    </source>
</reference>